<evidence type="ECO:0000256" key="1">
    <source>
        <dbReference type="SAM" id="MobiDB-lite"/>
    </source>
</evidence>
<name>A0A9P4KD95_9PLEO</name>
<dbReference type="Gene3D" id="1.25.40.10">
    <property type="entry name" value="Tetratricopeptide repeat domain"/>
    <property type="match status" value="1"/>
</dbReference>
<gene>
    <name evidence="3" type="ORF">CC78DRAFT_104991</name>
</gene>
<dbReference type="InterPro" id="IPR011990">
    <property type="entry name" value="TPR-like_helical_dom_sf"/>
</dbReference>
<evidence type="ECO:0000313" key="3">
    <source>
        <dbReference type="EMBL" id="KAF2267114.1"/>
    </source>
</evidence>
<dbReference type="AlphaFoldDB" id="A0A9P4KD95"/>
<evidence type="ECO:0008006" key="5">
    <source>
        <dbReference type="Google" id="ProtNLM"/>
    </source>
</evidence>
<proteinExistence type="predicted"/>
<keyword evidence="4" id="KW-1185">Reference proteome</keyword>
<feature type="transmembrane region" description="Helical" evidence="2">
    <location>
        <begin position="39"/>
        <end position="61"/>
    </location>
</feature>
<dbReference type="Proteomes" id="UP000800093">
    <property type="component" value="Unassembled WGS sequence"/>
</dbReference>
<feature type="compositionally biased region" description="Basic and acidic residues" evidence="1">
    <location>
        <begin position="620"/>
        <end position="635"/>
    </location>
</feature>
<dbReference type="EMBL" id="ML986594">
    <property type="protein sequence ID" value="KAF2267114.1"/>
    <property type="molecule type" value="Genomic_DNA"/>
</dbReference>
<sequence>MLTLWSRAARNPGTCRCLSCISNSSAIYRQRRTILFQGSWAFGTLTSTFVYTVIFAAGIAMDGSAKIKRNEQWRAALSLLQKKIELPIESEARQPNGPKDAIKEHVLAEDESHVFGTRYIPLEEVWPEGIKWEFLHRTIGMDIVDNTVRETGYDNADFDSIGEGLEELLAHDSRLPGRQTLEWPVNTGWNLVRENLYPQSLWSTDHARAKALRRRHTWKKLASQELGIGMLIHDLLSLADFARLPEKSWNELSKPILKIVRLGPNAIQALREEIKNDLRRIRELPIDLPIEVITEAKRYASSYKTMLPSYHQDDDGEFYLTTEQMNAAIGRLLFEKKIPREHSNSAILIAKVCHNLLVSSAGPDVQTFNMLISGFKRLNYDDMVDKVIVAFYVCHIRPNEITCAAILDHFIRQNKSKNFSHFVAKMRGAGQGLMLANPLWPTGADKERRLERVSDYKIVQAIYPSPIVFNTLMLGALKFAGFERALDIYYEMKEDGWGLDVLGLVDFLADCVHRADWNGGLYIWEEINTIKARAKRNHLARAYATMLSLCAVTQNTPAFNHILIEVVDRKVDGREILNSAMRMTQRAQQTEHFNAPAWTADNVMTALSILEGSDNGPVIEREPAREPGVDSENKFKQQMMEEIETERRWPRSQVDDQSSTLVDSEWADDWDTTAPK</sequence>
<keyword evidence="2" id="KW-0812">Transmembrane</keyword>
<organism evidence="3 4">
    <name type="scientific">Lojkania enalia</name>
    <dbReference type="NCBI Taxonomy" id="147567"/>
    <lineage>
        <taxon>Eukaryota</taxon>
        <taxon>Fungi</taxon>
        <taxon>Dikarya</taxon>
        <taxon>Ascomycota</taxon>
        <taxon>Pezizomycotina</taxon>
        <taxon>Dothideomycetes</taxon>
        <taxon>Pleosporomycetidae</taxon>
        <taxon>Pleosporales</taxon>
        <taxon>Pleosporales incertae sedis</taxon>
        <taxon>Lojkania</taxon>
    </lineage>
</organism>
<feature type="region of interest" description="Disordered" evidence="1">
    <location>
        <begin position="620"/>
        <end position="676"/>
    </location>
</feature>
<evidence type="ECO:0000313" key="4">
    <source>
        <dbReference type="Proteomes" id="UP000800093"/>
    </source>
</evidence>
<comment type="caution">
    <text evidence="3">The sequence shown here is derived from an EMBL/GenBank/DDBJ whole genome shotgun (WGS) entry which is preliminary data.</text>
</comment>
<accession>A0A9P4KD95</accession>
<keyword evidence="2" id="KW-1133">Transmembrane helix</keyword>
<dbReference type="OrthoDB" id="185373at2759"/>
<keyword evidence="2" id="KW-0472">Membrane</keyword>
<protein>
    <recommendedName>
        <fullName evidence="5">Pentatricopeptide repeat protein</fullName>
    </recommendedName>
</protein>
<reference evidence="4" key="1">
    <citation type="journal article" date="2020" name="Stud. Mycol.">
        <title>101 Dothideomycetes genomes: A test case for predicting lifestyles and emergence of pathogens.</title>
        <authorList>
            <person name="Haridas S."/>
            <person name="Albert R."/>
            <person name="Binder M."/>
            <person name="Bloem J."/>
            <person name="LaButti K."/>
            <person name="Salamov A."/>
            <person name="Andreopoulos B."/>
            <person name="Baker S."/>
            <person name="Barry K."/>
            <person name="Bills G."/>
            <person name="Bluhm B."/>
            <person name="Cannon C."/>
            <person name="Castanera R."/>
            <person name="Culley D."/>
            <person name="Daum C."/>
            <person name="Ezra D."/>
            <person name="Gonzalez J."/>
            <person name="Henrissat B."/>
            <person name="Kuo A."/>
            <person name="Liang C."/>
            <person name="Lipzen A."/>
            <person name="Lutzoni F."/>
            <person name="Magnuson J."/>
            <person name="Mondo S."/>
            <person name="Nolan M."/>
            <person name="Ohm R."/>
            <person name="Pangilinan J."/>
            <person name="Park H.-J."/>
            <person name="Ramirez L."/>
            <person name="Alfaro M."/>
            <person name="Sun H."/>
            <person name="Tritt A."/>
            <person name="Yoshinaga Y."/>
            <person name="Zwiers L.-H."/>
            <person name="Turgeon B."/>
            <person name="Goodwin S."/>
            <person name="Spatafora J."/>
            <person name="Crous P."/>
            <person name="Grigoriev I."/>
        </authorList>
    </citation>
    <scope>NUCLEOTIDE SEQUENCE [LARGE SCALE GENOMIC DNA]</scope>
    <source>
        <strain evidence="4">CBS 304.66</strain>
    </source>
</reference>
<evidence type="ECO:0000256" key="2">
    <source>
        <dbReference type="SAM" id="Phobius"/>
    </source>
</evidence>
<feature type="compositionally biased region" description="Acidic residues" evidence="1">
    <location>
        <begin position="665"/>
        <end position="676"/>
    </location>
</feature>